<evidence type="ECO:0000313" key="3">
    <source>
        <dbReference type="Proteomes" id="UP000010866"/>
    </source>
</evidence>
<keyword evidence="3" id="KW-1185">Reference proteome</keyword>
<sequence length="308" mass="34588" precursor="true">MIFDRTMNRYILLIACFLAVVSLSGCIDELVPLENDPNTPDPSIYEFDVFLNGSQLNDSFARTSTFYLSANSSAKVVNIIDNESVLDIIPLEDLTKRDAEILSNIVVIADYANNTNSSVSLFKNYAKEQKVSSLNYTISEEVIKGQKHIYLNFSEPIRGYVAYTMTIPSGRNFLHVAQTPSVVRFVLPEGYTTGNSFIGRARPDADQIYFDDRGRMNIVWYNMGTEKSSLANMFETVFKTEIQAPSNTLKVIGVKFYAKSAPKGLLIAGTILSTLAIITIVNYLKNRRRLRELREQIEAGANGKKRRT</sequence>
<gene>
    <name evidence="2" type="ordered locus">Metho_0109</name>
</gene>
<dbReference type="STRING" id="867904.Metho_0109"/>
<accession>L0KWF7</accession>
<feature type="transmembrane region" description="Helical" evidence="1">
    <location>
        <begin position="265"/>
        <end position="284"/>
    </location>
</feature>
<dbReference type="HOGENOM" id="CLU_971863_0_0_2"/>
<keyword evidence="1" id="KW-1133">Transmembrane helix</keyword>
<organism evidence="2 3">
    <name type="scientific">Methanomethylovorans hollandica (strain DSM 15978 / NBRC 107637 / DMS1)</name>
    <dbReference type="NCBI Taxonomy" id="867904"/>
    <lineage>
        <taxon>Archaea</taxon>
        <taxon>Methanobacteriati</taxon>
        <taxon>Methanobacteriota</taxon>
        <taxon>Stenosarchaea group</taxon>
        <taxon>Methanomicrobia</taxon>
        <taxon>Methanosarcinales</taxon>
        <taxon>Methanosarcinaceae</taxon>
        <taxon>Methanomethylovorans</taxon>
    </lineage>
</organism>
<keyword evidence="1" id="KW-0472">Membrane</keyword>
<protein>
    <submittedName>
        <fullName evidence="2">Uncharacterized protein</fullName>
    </submittedName>
</protein>
<reference evidence="3" key="1">
    <citation type="submission" date="2012-02" db="EMBL/GenBank/DDBJ databases">
        <title>Complete sequence of chromosome of Methanomethylovorans hollandica DSM 15978.</title>
        <authorList>
            <person name="Lucas S."/>
            <person name="Copeland A."/>
            <person name="Lapidus A."/>
            <person name="Glavina del Rio T."/>
            <person name="Dalin E."/>
            <person name="Tice H."/>
            <person name="Bruce D."/>
            <person name="Goodwin L."/>
            <person name="Pitluck S."/>
            <person name="Peters L."/>
            <person name="Mikhailova N."/>
            <person name="Held B."/>
            <person name="Kyrpides N."/>
            <person name="Mavromatis K."/>
            <person name="Ivanova N."/>
            <person name="Brettin T."/>
            <person name="Detter J.C."/>
            <person name="Han C."/>
            <person name="Larimer F."/>
            <person name="Land M."/>
            <person name="Hauser L."/>
            <person name="Markowitz V."/>
            <person name="Cheng J.-F."/>
            <person name="Hugenholtz P."/>
            <person name="Woyke T."/>
            <person name="Wu D."/>
            <person name="Spring S."/>
            <person name="Schroeder M."/>
            <person name="Brambilla E."/>
            <person name="Klenk H.-P."/>
            <person name="Eisen J.A."/>
        </authorList>
    </citation>
    <scope>NUCLEOTIDE SEQUENCE [LARGE SCALE GENOMIC DNA]</scope>
    <source>
        <strain evidence="3">DSM 15978 / NBRC 107637 / DMS1</strain>
    </source>
</reference>
<proteinExistence type="predicted"/>
<evidence type="ECO:0000256" key="1">
    <source>
        <dbReference type="SAM" id="Phobius"/>
    </source>
</evidence>
<dbReference type="KEGG" id="mhz:Metho_0109"/>
<dbReference type="Proteomes" id="UP000010866">
    <property type="component" value="Chromosome"/>
</dbReference>
<dbReference type="EMBL" id="CP003362">
    <property type="protein sequence ID" value="AGB48398.1"/>
    <property type="molecule type" value="Genomic_DNA"/>
</dbReference>
<name>L0KWF7_METHD</name>
<dbReference type="AlphaFoldDB" id="L0KWF7"/>
<evidence type="ECO:0000313" key="2">
    <source>
        <dbReference type="EMBL" id="AGB48398.1"/>
    </source>
</evidence>
<keyword evidence="1" id="KW-0812">Transmembrane</keyword>
<dbReference type="PROSITE" id="PS51257">
    <property type="entry name" value="PROKAR_LIPOPROTEIN"/>
    <property type="match status" value="1"/>
</dbReference>